<name>A0A9W6LPC3_9FUSO</name>
<protein>
    <recommendedName>
        <fullName evidence="3">DUF115 domain-containing protein</fullName>
    </recommendedName>
</protein>
<accession>A0A9W6LPC3</accession>
<dbReference type="EMBL" id="BSDY01000010">
    <property type="protein sequence ID" value="GLI56795.1"/>
    <property type="molecule type" value="Genomic_DNA"/>
</dbReference>
<dbReference type="RefSeq" id="WP_281836160.1">
    <property type="nucleotide sequence ID" value="NZ_BSDY01000010.1"/>
</dbReference>
<keyword evidence="2" id="KW-1185">Reference proteome</keyword>
<proteinExistence type="predicted"/>
<organism evidence="1 2">
    <name type="scientific">Propionigenium maris DSM 9537</name>
    <dbReference type="NCBI Taxonomy" id="1123000"/>
    <lineage>
        <taxon>Bacteria</taxon>
        <taxon>Fusobacteriati</taxon>
        <taxon>Fusobacteriota</taxon>
        <taxon>Fusobacteriia</taxon>
        <taxon>Fusobacteriales</taxon>
        <taxon>Fusobacteriaceae</taxon>
        <taxon>Propionigenium</taxon>
    </lineage>
</organism>
<sequence length="275" mass="32435">MNDKIKILLKEKILKEKTYLKLRRLYFCVLLFIKNTKRIEYSIKKNVRIQKGEFSGARCFIIGGAPSLKAMDLEVLNDEYTFVCNRGYLLKKLGLSKVKFYGISDNQAMLDYGKLIPRGYYEEFFLFRDIVPSKNLRNISYFSMYTKRSKKSMFNNFFQFDLSKPIAHSYTIVLQLLQIAVWLGFKEIYFIGVDNNFKETVNSNMHWYRDTLQEKTNIQFWDHDPAEDNSRAFSYAYKILQKKGISIYNAGVGGNLNSIPRVCFQDLFKKEKINK</sequence>
<comment type="caution">
    <text evidence="1">The sequence shown here is derived from an EMBL/GenBank/DDBJ whole genome shotgun (WGS) entry which is preliminary data.</text>
</comment>
<evidence type="ECO:0000313" key="1">
    <source>
        <dbReference type="EMBL" id="GLI56795.1"/>
    </source>
</evidence>
<dbReference type="Proteomes" id="UP001144471">
    <property type="component" value="Unassembled WGS sequence"/>
</dbReference>
<reference evidence="1" key="1">
    <citation type="submission" date="2022-12" db="EMBL/GenBank/DDBJ databases">
        <title>Reference genome sequencing for broad-spectrum identification of bacterial and archaeal isolates by mass spectrometry.</title>
        <authorList>
            <person name="Sekiguchi Y."/>
            <person name="Tourlousse D.M."/>
        </authorList>
    </citation>
    <scope>NUCLEOTIDE SEQUENCE</scope>
    <source>
        <strain evidence="1">10succ1</strain>
    </source>
</reference>
<dbReference type="AlphaFoldDB" id="A0A9W6LPC3"/>
<gene>
    <name evidence="1" type="ORF">PM10SUCC1_23090</name>
</gene>
<evidence type="ECO:0008006" key="3">
    <source>
        <dbReference type="Google" id="ProtNLM"/>
    </source>
</evidence>
<evidence type="ECO:0000313" key="2">
    <source>
        <dbReference type="Proteomes" id="UP001144471"/>
    </source>
</evidence>
<dbReference type="Gene3D" id="3.90.1480.10">
    <property type="entry name" value="Alpha-2,3-sialyltransferase"/>
    <property type="match status" value="1"/>
</dbReference>